<dbReference type="InterPro" id="IPR048576">
    <property type="entry name" value="Rv2175c_wHTH"/>
</dbReference>
<dbReference type="Proteomes" id="UP000185469">
    <property type="component" value="Chromosome"/>
</dbReference>
<feature type="domain" description="Rv2175c C-terminal" evidence="1">
    <location>
        <begin position="71"/>
        <end position="123"/>
    </location>
</feature>
<evidence type="ECO:0000313" key="3">
    <source>
        <dbReference type="EMBL" id="APT90974.1"/>
    </source>
</evidence>
<dbReference type="STRING" id="1437874.CSPHI_07930"/>
<evidence type="ECO:0000313" key="4">
    <source>
        <dbReference type="Proteomes" id="UP000185469"/>
    </source>
</evidence>
<dbReference type="Pfam" id="PF18367">
    <property type="entry name" value="Rv2175c_C"/>
    <property type="match status" value="1"/>
</dbReference>
<organism evidence="3 4">
    <name type="scientific">Corynebacterium sphenisci DSM 44792</name>
    <dbReference type="NCBI Taxonomy" id="1437874"/>
    <lineage>
        <taxon>Bacteria</taxon>
        <taxon>Bacillati</taxon>
        <taxon>Actinomycetota</taxon>
        <taxon>Actinomycetes</taxon>
        <taxon>Mycobacteriales</taxon>
        <taxon>Corynebacteriaceae</taxon>
        <taxon>Corynebacterium</taxon>
    </lineage>
</organism>
<sequence length="124" mass="13275">MAAVKKIPACADVLDPAEPTLDLPAVAGRLGAPVTRVHALLQEGRLVAVTREGVPRVPAAFLDDDGVNRFVPGVLALLHDGGHSPEEMLRWLFAEDDSLPGRPVDALHGHLAREVRRRAQAMAL</sequence>
<name>A0A1L7CYS1_9CORY</name>
<dbReference type="RefSeq" id="WP_075692239.1">
    <property type="nucleotide sequence ID" value="NZ_CP009248.1"/>
</dbReference>
<dbReference type="GO" id="GO:0003677">
    <property type="term" value="F:DNA binding"/>
    <property type="evidence" value="ECO:0007669"/>
    <property type="project" value="UniProtKB-KW"/>
</dbReference>
<dbReference type="KEGG" id="csph:CSPHI_07930"/>
<gene>
    <name evidence="3" type="ORF">CSPHI_07930</name>
</gene>
<accession>A0A1L7CYS1</accession>
<evidence type="ECO:0000259" key="1">
    <source>
        <dbReference type="Pfam" id="PF18367"/>
    </source>
</evidence>
<dbReference type="AlphaFoldDB" id="A0A1L7CYS1"/>
<keyword evidence="4" id="KW-1185">Reference proteome</keyword>
<dbReference type="OrthoDB" id="3784042at2"/>
<proteinExistence type="predicted"/>
<dbReference type="Pfam" id="PF21531">
    <property type="entry name" value="Rv2175c_wHTH"/>
    <property type="match status" value="1"/>
</dbReference>
<feature type="domain" description="DNA-binding protein Rv2175c wHTH" evidence="2">
    <location>
        <begin position="6"/>
        <end position="62"/>
    </location>
</feature>
<dbReference type="EMBL" id="CP009248">
    <property type="protein sequence ID" value="APT90974.1"/>
    <property type="molecule type" value="Genomic_DNA"/>
</dbReference>
<keyword evidence="3" id="KW-0238">DNA-binding</keyword>
<evidence type="ECO:0000259" key="2">
    <source>
        <dbReference type="Pfam" id="PF21531"/>
    </source>
</evidence>
<dbReference type="InterPro" id="IPR041098">
    <property type="entry name" value="Rv2175c_C"/>
</dbReference>
<protein>
    <submittedName>
        <fullName evidence="3">DNA-binding protein</fullName>
    </submittedName>
</protein>
<reference evidence="3 4" key="1">
    <citation type="submission" date="2014-08" db="EMBL/GenBank/DDBJ databases">
        <title>Complete genome sequence of Corynebacterium sphenisci CECT 5990(T) (=DSM 44792(T)), isolated from healthy wild penguins.</title>
        <authorList>
            <person name="Ruckert C."/>
            <person name="Albersmeier A."/>
            <person name="Winkler A."/>
            <person name="Kalinowski J."/>
        </authorList>
    </citation>
    <scope>NUCLEOTIDE SEQUENCE [LARGE SCALE GENOMIC DNA]</scope>
    <source>
        <strain evidence="3 4">DSM 44792</strain>
    </source>
</reference>